<dbReference type="OMA" id="MSAWMRR"/>
<dbReference type="RefSeq" id="XP_009152244.1">
    <property type="nucleotide sequence ID" value="XM_009153996.1"/>
</dbReference>
<sequence>MDHLYELFAKGGTGNGLPRVPYLCKQEYDSQCSFAEYPSKQGFDKARFIQQDFGERDSIATAAFLQTWLYFGLLNRVLRLPIIVDDFVDRSQATPVVTTAKSWPSYLDRWSRKVEAKYVDEMLADIDEARSHVLAMLRAGSSCPLPEEVILSIMVLGSSLTCAIALKIPAYPPESHTSIDEWGVSSLLTKRLLNAGWCINDAHRLFRTVTTPTAIVASSIRRCEVISSAQHQGCSPDKCIARNFIEGTYKTKHTEPACSCKTVPVPMDEVKETLDRGGVPVIIFRDNTSGEGEVQLEVSSDRKTKYVAISHVWADGLGCTENSLPLCQLRRLQGLCNEISAGPSSIALKILRKPEGRNALWIDTLCVPREKAHRRLAISRMNATYAKAQKVIILDSELLSLGKAIPETLLLLRMIGTGWMRRVWTMQEGALGSKNLHVRLRDGFSDISAIFAKLRKSLESTNLATTIVDRDATIFYEEFDNLRRAHSQSYWRDGVPAIAASLRILNGRSTSKEGDAYICLAGMMGLKADIIKDLDAAPLQDRTMMMLSQLHYLPKHIIFSPGTKLTAQYYRWACSSFWTSKFSYKNWDEVGKFYDGVGLRVEFQGLVLEPLILPPEYIVLQSVHTKMWFKATYDTAMRSQPGGSGPQTYGVIFPERKFLIKGLGGFQVPAALVLIPPRKTSLKEKFSEARNIVHCEYVCQLVLSTPTPSDLKRVAPYGKARRPFGTQEPPGMSIVYTPQTWIIS</sequence>
<evidence type="ECO:0000259" key="1">
    <source>
        <dbReference type="Pfam" id="PF06985"/>
    </source>
</evidence>
<dbReference type="Proteomes" id="UP000007304">
    <property type="component" value="Unassembled WGS sequence"/>
</dbReference>
<protein>
    <recommendedName>
        <fullName evidence="1">Heterokaryon incompatibility domain-containing protein</fullName>
    </recommendedName>
</protein>
<dbReference type="PANTHER" id="PTHR39596">
    <property type="match status" value="1"/>
</dbReference>
<dbReference type="HOGENOM" id="CLU_009388_3_0_1"/>
<dbReference type="VEuPathDB" id="FungiDB:HMPREF1120_00010"/>
<keyword evidence="3" id="KW-1185">Reference proteome</keyword>
<dbReference type="EMBL" id="JH226130">
    <property type="protein sequence ID" value="EHY51783.1"/>
    <property type="molecule type" value="Genomic_DNA"/>
</dbReference>
<dbReference type="OrthoDB" id="2426273at2759"/>
<dbReference type="GeneID" id="20304649"/>
<gene>
    <name evidence="2" type="ORF">HMPREF1120_00010</name>
</gene>
<accession>H6BKY2</accession>
<evidence type="ECO:0000313" key="2">
    <source>
        <dbReference type="EMBL" id="EHY51783.1"/>
    </source>
</evidence>
<dbReference type="AlphaFoldDB" id="H6BKY2"/>
<dbReference type="PANTHER" id="PTHR39596:SF2">
    <property type="entry name" value="HET DOMAIN PROTEIN (AFU_ORTHOLOGUE AFUA_1G17550)-RELATED"/>
    <property type="match status" value="1"/>
</dbReference>
<dbReference type="InterPro" id="IPR010730">
    <property type="entry name" value="HET"/>
</dbReference>
<evidence type="ECO:0000313" key="3">
    <source>
        <dbReference type="Proteomes" id="UP000007304"/>
    </source>
</evidence>
<dbReference type="STRING" id="858893.H6BKY2"/>
<dbReference type="Pfam" id="PF06985">
    <property type="entry name" value="HET"/>
    <property type="match status" value="1"/>
</dbReference>
<dbReference type="eggNOG" id="ENOG502SQ4R">
    <property type="taxonomic scope" value="Eukaryota"/>
</dbReference>
<proteinExistence type="predicted"/>
<dbReference type="InParanoid" id="H6BKY2"/>
<reference evidence="2" key="1">
    <citation type="submission" date="2011-07" db="EMBL/GenBank/DDBJ databases">
        <title>The Genome Sequence of Exophiala (Wangiella) dermatitidis NIH/UT8656.</title>
        <authorList>
            <consortium name="The Broad Institute Genome Sequencing Platform"/>
            <person name="Cuomo C."/>
            <person name="Wang Z."/>
            <person name="Hunicke-Smith S."/>
            <person name="Szanislo P.J."/>
            <person name="Earl A."/>
            <person name="Young S.K."/>
            <person name="Zeng Q."/>
            <person name="Gargeya S."/>
            <person name="Fitzgerald M."/>
            <person name="Haas B."/>
            <person name="Abouelleil A."/>
            <person name="Alvarado L."/>
            <person name="Arachchi H.M."/>
            <person name="Berlin A."/>
            <person name="Brown A."/>
            <person name="Chapman S.B."/>
            <person name="Chen Z."/>
            <person name="Dunbar C."/>
            <person name="Freedman E."/>
            <person name="Gearin G."/>
            <person name="Gellesch M."/>
            <person name="Goldberg J."/>
            <person name="Griggs A."/>
            <person name="Gujja S."/>
            <person name="Heiman D."/>
            <person name="Howarth C."/>
            <person name="Larson L."/>
            <person name="Lui A."/>
            <person name="MacDonald P.J.P."/>
            <person name="Montmayeur A."/>
            <person name="Murphy C."/>
            <person name="Neiman D."/>
            <person name="Pearson M."/>
            <person name="Priest M."/>
            <person name="Roberts A."/>
            <person name="Saif S."/>
            <person name="Shea T."/>
            <person name="Shenoy N."/>
            <person name="Sisk P."/>
            <person name="Stolte C."/>
            <person name="Sykes S."/>
            <person name="Wortman J."/>
            <person name="Nusbaum C."/>
            <person name="Birren B."/>
        </authorList>
    </citation>
    <scope>NUCLEOTIDE SEQUENCE</scope>
    <source>
        <strain evidence="2">NIH/UT8656</strain>
    </source>
</reference>
<organism evidence="2 3">
    <name type="scientific">Exophiala dermatitidis (strain ATCC 34100 / CBS 525.76 / NIH/UT8656)</name>
    <name type="common">Black yeast</name>
    <name type="synonym">Wangiella dermatitidis</name>
    <dbReference type="NCBI Taxonomy" id="858893"/>
    <lineage>
        <taxon>Eukaryota</taxon>
        <taxon>Fungi</taxon>
        <taxon>Dikarya</taxon>
        <taxon>Ascomycota</taxon>
        <taxon>Pezizomycotina</taxon>
        <taxon>Eurotiomycetes</taxon>
        <taxon>Chaetothyriomycetidae</taxon>
        <taxon>Chaetothyriales</taxon>
        <taxon>Herpotrichiellaceae</taxon>
        <taxon>Exophiala</taxon>
    </lineage>
</organism>
<feature type="domain" description="Heterokaryon incompatibility" evidence="1">
    <location>
        <begin position="306"/>
        <end position="394"/>
    </location>
</feature>
<name>H6BKY2_EXODN</name>